<evidence type="ECO:0000313" key="1">
    <source>
        <dbReference type="EMBL" id="GAG90857.1"/>
    </source>
</evidence>
<proteinExistence type="predicted"/>
<dbReference type="EMBL" id="BART01024550">
    <property type="protein sequence ID" value="GAG90857.1"/>
    <property type="molecule type" value="Genomic_DNA"/>
</dbReference>
<feature type="non-terminal residue" evidence="1">
    <location>
        <position position="1"/>
    </location>
</feature>
<comment type="caution">
    <text evidence="1">The sequence shown here is derived from an EMBL/GenBank/DDBJ whole genome shotgun (WGS) entry which is preliminary data.</text>
</comment>
<name>X1CCC5_9ZZZZ</name>
<protein>
    <submittedName>
        <fullName evidence="1">Uncharacterized protein</fullName>
    </submittedName>
</protein>
<accession>X1CCC5</accession>
<sequence length="180" mass="20960">HYIRCVEEFQKLDDQYYETIIDFINEKENLITGKYKEISSHELTVFYDKKTREDLERILAEKIESGSKQFFTFGTLEAEIKKIARIAGADEVAILNNEEILNRAEFINNPKAIIHYSVFSTNEELLKNIGRELKEYLISKGYEAIILLLEISDYSTDRDYLTGSVITNAKLAPDRDSQFR</sequence>
<reference evidence="1" key="1">
    <citation type="journal article" date="2014" name="Front. Microbiol.">
        <title>High frequency of phylogenetically diverse reductive dehalogenase-homologous genes in deep subseafloor sedimentary metagenomes.</title>
        <authorList>
            <person name="Kawai M."/>
            <person name="Futagami T."/>
            <person name="Toyoda A."/>
            <person name="Takaki Y."/>
            <person name="Nishi S."/>
            <person name="Hori S."/>
            <person name="Arai W."/>
            <person name="Tsubouchi T."/>
            <person name="Morono Y."/>
            <person name="Uchiyama I."/>
            <person name="Ito T."/>
            <person name="Fujiyama A."/>
            <person name="Inagaki F."/>
            <person name="Takami H."/>
        </authorList>
    </citation>
    <scope>NUCLEOTIDE SEQUENCE</scope>
    <source>
        <strain evidence="1">Expedition CK06-06</strain>
    </source>
</reference>
<dbReference type="AlphaFoldDB" id="X1CCC5"/>
<organism evidence="1">
    <name type="scientific">marine sediment metagenome</name>
    <dbReference type="NCBI Taxonomy" id="412755"/>
    <lineage>
        <taxon>unclassified sequences</taxon>
        <taxon>metagenomes</taxon>
        <taxon>ecological metagenomes</taxon>
    </lineage>
</organism>
<gene>
    <name evidence="1" type="ORF">S01H4_44304</name>
</gene>